<keyword evidence="2" id="KW-1185">Reference proteome</keyword>
<dbReference type="AlphaFoldDB" id="U6RD40"/>
<reference evidence="1 2" key="1">
    <citation type="submission" date="2013-04" db="EMBL/GenBank/DDBJ databases">
        <title>The Genome Sequence of Bacteroides massiliensis DSM 17679.</title>
        <authorList>
            <consortium name="The Broad Institute Genomics Platform"/>
            <person name="Earl A."/>
            <person name="Ward D."/>
            <person name="Feldgarden M."/>
            <person name="Gevers D."/>
            <person name="Martens E."/>
            <person name="Fenner L."/>
            <person name="Roux V."/>
            <person name="Mallet M.N."/>
            <person name="Raoult D."/>
            <person name="Walker B."/>
            <person name="Young S."/>
            <person name="Zeng Q."/>
            <person name="Gargeya S."/>
            <person name="Fitzgerald M."/>
            <person name="Haas B."/>
            <person name="Abouelleil A."/>
            <person name="Allen A.W."/>
            <person name="Alvarado L."/>
            <person name="Arachchi H.M."/>
            <person name="Berlin A.M."/>
            <person name="Chapman S.B."/>
            <person name="Gainer-Dewar J."/>
            <person name="Goldberg J."/>
            <person name="Griggs A."/>
            <person name="Gujja S."/>
            <person name="Hansen M."/>
            <person name="Howarth C."/>
            <person name="Imamovic A."/>
            <person name="Ireland A."/>
            <person name="Larimer J."/>
            <person name="McCowan C."/>
            <person name="Murphy C."/>
            <person name="Pearson M."/>
            <person name="Poon T.W."/>
            <person name="Priest M."/>
            <person name="Roberts A."/>
            <person name="Saif S."/>
            <person name="Shea T."/>
            <person name="Sisk P."/>
            <person name="Sykes S."/>
            <person name="Wortman J."/>
            <person name="Nusbaum C."/>
            <person name="Birren B."/>
        </authorList>
    </citation>
    <scope>NUCLEOTIDE SEQUENCE [LARGE SCALE GENOMIC DNA]</scope>
    <source>
        <strain evidence="2">B84634 / Timone 84634 / DSM 17679 / JCM 13223</strain>
    </source>
</reference>
<dbReference type="PATRIC" id="fig|1121098.3.peg.2494"/>
<organism evidence="1 2">
    <name type="scientific">Phocaeicola massiliensis B84634 = Timone 84634 = DSM 17679 = JCM 13223</name>
    <dbReference type="NCBI Taxonomy" id="1121098"/>
    <lineage>
        <taxon>Bacteria</taxon>
        <taxon>Pseudomonadati</taxon>
        <taxon>Bacteroidota</taxon>
        <taxon>Bacteroidia</taxon>
        <taxon>Bacteroidales</taxon>
        <taxon>Bacteroidaceae</taxon>
        <taxon>Phocaeicola</taxon>
    </lineage>
</organism>
<evidence type="ECO:0000313" key="2">
    <source>
        <dbReference type="Proteomes" id="UP000017831"/>
    </source>
</evidence>
<sequence length="51" mass="6243">MDLMFSLTIRRIADYRNELGDYYSNRTFCLSVWVIMGIQKLMILQQYTKRF</sequence>
<dbReference type="Proteomes" id="UP000017831">
    <property type="component" value="Unassembled WGS sequence"/>
</dbReference>
<name>U6RD40_9BACT</name>
<dbReference type="EMBL" id="AQHY01000028">
    <property type="protein sequence ID" value="EOA53987.1"/>
    <property type="molecule type" value="Genomic_DNA"/>
</dbReference>
<comment type="caution">
    <text evidence="1">The sequence shown here is derived from an EMBL/GenBank/DDBJ whole genome shotgun (WGS) entry which is preliminary data.</text>
</comment>
<gene>
    <name evidence="1" type="ORF">HMPREF1534_02459</name>
</gene>
<proteinExistence type="predicted"/>
<dbReference type="HOGENOM" id="CLU_3095601_0_0_10"/>
<accession>U6RD40</accession>
<protein>
    <submittedName>
        <fullName evidence="1">Uncharacterized protein</fullName>
    </submittedName>
</protein>
<evidence type="ECO:0000313" key="1">
    <source>
        <dbReference type="EMBL" id="EOA53987.1"/>
    </source>
</evidence>